<gene>
    <name evidence="6" type="ORF">PYX00_011461</name>
</gene>
<keyword evidence="2" id="KW-0689">Ribosomal protein</keyword>
<comment type="caution">
    <text evidence="6">The sequence shown here is derived from an EMBL/GenBank/DDBJ whole genome shotgun (WGS) entry which is preliminary data.</text>
</comment>
<protein>
    <recommendedName>
        <fullName evidence="4">Small ribosomal subunit protein eS28</fullName>
    </recommendedName>
    <alternativeName>
        <fullName evidence="5">40S ribosomal protein S28</fullName>
    </alternativeName>
</protein>
<dbReference type="GO" id="GO:0003735">
    <property type="term" value="F:structural constituent of ribosome"/>
    <property type="evidence" value="ECO:0007669"/>
    <property type="project" value="InterPro"/>
</dbReference>
<dbReference type="InterPro" id="IPR012340">
    <property type="entry name" value="NA-bd_OB-fold"/>
</dbReference>
<evidence type="ECO:0000256" key="4">
    <source>
        <dbReference type="ARBA" id="ARBA00035146"/>
    </source>
</evidence>
<evidence type="ECO:0000256" key="5">
    <source>
        <dbReference type="ARBA" id="ARBA00035453"/>
    </source>
</evidence>
<dbReference type="InterPro" id="IPR000289">
    <property type="entry name" value="Ribosomal_eS28"/>
</dbReference>
<evidence type="ECO:0000256" key="1">
    <source>
        <dbReference type="ARBA" id="ARBA00005943"/>
    </source>
</evidence>
<evidence type="ECO:0000313" key="6">
    <source>
        <dbReference type="EMBL" id="KAL0265746.1"/>
    </source>
</evidence>
<dbReference type="Gene3D" id="2.40.50.140">
    <property type="entry name" value="Nucleic acid-binding proteins"/>
    <property type="match status" value="1"/>
</dbReference>
<accession>A0AAW2H7V2</accession>
<dbReference type="EMBL" id="JARGDH010000006">
    <property type="protein sequence ID" value="KAL0265746.1"/>
    <property type="molecule type" value="Genomic_DNA"/>
</dbReference>
<evidence type="ECO:0000256" key="2">
    <source>
        <dbReference type="ARBA" id="ARBA00022980"/>
    </source>
</evidence>
<dbReference type="GO" id="GO:0005840">
    <property type="term" value="C:ribosome"/>
    <property type="evidence" value="ECO:0007669"/>
    <property type="project" value="UniProtKB-KW"/>
</dbReference>
<dbReference type="Pfam" id="PF01200">
    <property type="entry name" value="Ribosomal_S28e"/>
    <property type="match status" value="1"/>
</dbReference>
<organism evidence="6">
    <name type="scientific">Menopon gallinae</name>
    <name type="common">poultry shaft louse</name>
    <dbReference type="NCBI Taxonomy" id="328185"/>
    <lineage>
        <taxon>Eukaryota</taxon>
        <taxon>Metazoa</taxon>
        <taxon>Ecdysozoa</taxon>
        <taxon>Arthropoda</taxon>
        <taxon>Hexapoda</taxon>
        <taxon>Insecta</taxon>
        <taxon>Pterygota</taxon>
        <taxon>Neoptera</taxon>
        <taxon>Paraneoptera</taxon>
        <taxon>Psocodea</taxon>
        <taxon>Troctomorpha</taxon>
        <taxon>Phthiraptera</taxon>
        <taxon>Amblycera</taxon>
        <taxon>Menoponidae</taxon>
        <taxon>Menopon</taxon>
    </lineage>
</organism>
<evidence type="ECO:0000256" key="3">
    <source>
        <dbReference type="ARBA" id="ARBA00023274"/>
    </source>
</evidence>
<keyword evidence="3" id="KW-0687">Ribonucleoprotein</keyword>
<dbReference type="SUPFAM" id="SSF50249">
    <property type="entry name" value="Nucleic acid-binding proteins"/>
    <property type="match status" value="1"/>
</dbReference>
<dbReference type="GO" id="GO:0006412">
    <property type="term" value="P:translation"/>
    <property type="evidence" value="ECO:0007669"/>
    <property type="project" value="InterPro"/>
</dbReference>
<name>A0AAW2H7V2_9NEOP</name>
<comment type="similarity">
    <text evidence="1">Belongs to the eukaryotic ribosomal protein eS28 family.</text>
</comment>
<sequence>MSDQVFYAEVMQLYNKTGPGGSITLCQLKLQDTGRMIHRAVIGPIAIGDTVTLLDCEREHRRGRTQIKESKKLDPNTFKALVVFCKSKGIYSFLRRELTTREATLLGRALIKTRRLDVDPLIEEIHRDRSPRSAILLTCLLLKKSKIQNAGLVAEFLTSTLGDSARLCYLNLLLVLYRNYSESFNDFLVLFCRSNSHPICAEIREDMDARGDDAQGSRGD</sequence>
<dbReference type="GO" id="GO:1990904">
    <property type="term" value="C:ribonucleoprotein complex"/>
    <property type="evidence" value="ECO:0007669"/>
    <property type="project" value="UniProtKB-KW"/>
</dbReference>
<proteinExistence type="inferred from homology"/>
<reference evidence="6" key="1">
    <citation type="journal article" date="2024" name="Gigascience">
        <title>Chromosome-level genome of the poultry shaft louse Menopon gallinae provides insight into the host-switching and adaptive evolution of parasitic lice.</title>
        <authorList>
            <person name="Xu Y."/>
            <person name="Ma L."/>
            <person name="Liu S."/>
            <person name="Liang Y."/>
            <person name="Liu Q."/>
            <person name="He Z."/>
            <person name="Tian L."/>
            <person name="Duan Y."/>
            <person name="Cai W."/>
            <person name="Li H."/>
            <person name="Song F."/>
        </authorList>
    </citation>
    <scope>NUCLEOTIDE SEQUENCE</scope>
    <source>
        <strain evidence="6">Cailab_2023a</strain>
    </source>
</reference>
<dbReference type="AlphaFoldDB" id="A0AAW2H7V2"/>